<accession>A0A2S2QKR1</accession>
<protein>
    <submittedName>
        <fullName evidence="6">Nuclear pore complex protein</fullName>
    </submittedName>
</protein>
<dbReference type="GO" id="GO:0044611">
    <property type="term" value="C:nuclear pore inner ring"/>
    <property type="evidence" value="ECO:0007669"/>
    <property type="project" value="TreeGrafter"/>
</dbReference>
<keyword evidence="4" id="KW-0539">Nucleus</keyword>
<comment type="similarity">
    <text evidence="2">Belongs to the NUP186/NUP192/NUP205 family.</text>
</comment>
<name>A0A2S2QKR1_9HEMI</name>
<evidence type="ECO:0000256" key="1">
    <source>
        <dbReference type="ARBA" id="ARBA00004123"/>
    </source>
</evidence>
<evidence type="ECO:0000256" key="2">
    <source>
        <dbReference type="ARBA" id="ARBA00005892"/>
    </source>
</evidence>
<dbReference type="PANTHER" id="PTHR31344:SF0">
    <property type="entry name" value="NUCLEAR PORE COMPLEX PROTEIN NUP205"/>
    <property type="match status" value="1"/>
</dbReference>
<dbReference type="GO" id="GO:0006999">
    <property type="term" value="P:nuclear pore organization"/>
    <property type="evidence" value="ECO:0007669"/>
    <property type="project" value="TreeGrafter"/>
</dbReference>
<dbReference type="Pfam" id="PF11894">
    <property type="entry name" value="Nup192"/>
    <property type="match status" value="1"/>
</dbReference>
<dbReference type="GO" id="GO:0017056">
    <property type="term" value="F:structural constituent of nuclear pore"/>
    <property type="evidence" value="ECO:0007669"/>
    <property type="project" value="TreeGrafter"/>
</dbReference>
<organism evidence="6">
    <name type="scientific">Sipha flava</name>
    <name type="common">yellow sugarcane aphid</name>
    <dbReference type="NCBI Taxonomy" id="143950"/>
    <lineage>
        <taxon>Eukaryota</taxon>
        <taxon>Metazoa</taxon>
        <taxon>Ecdysozoa</taxon>
        <taxon>Arthropoda</taxon>
        <taxon>Hexapoda</taxon>
        <taxon>Insecta</taxon>
        <taxon>Pterygota</taxon>
        <taxon>Neoptera</taxon>
        <taxon>Paraneoptera</taxon>
        <taxon>Hemiptera</taxon>
        <taxon>Sternorrhyncha</taxon>
        <taxon>Aphidomorpha</taxon>
        <taxon>Aphidoidea</taxon>
        <taxon>Aphididae</taxon>
        <taxon>Sipha</taxon>
    </lineage>
</organism>
<dbReference type="PANTHER" id="PTHR31344">
    <property type="entry name" value="NUCLEAR PORE COMPLEX PROTEIN NUP205"/>
    <property type="match status" value="1"/>
</dbReference>
<reference evidence="6" key="1">
    <citation type="submission" date="2018-04" db="EMBL/GenBank/DDBJ databases">
        <title>Transcriptome assembly of Sipha flava.</title>
        <authorList>
            <person name="Scully E.D."/>
            <person name="Geib S.M."/>
            <person name="Palmer N.A."/>
            <person name="Koch K."/>
            <person name="Bradshaw J."/>
            <person name="Heng-Moss T."/>
            <person name="Sarath G."/>
        </authorList>
    </citation>
    <scope>NUCLEOTIDE SEQUENCE</scope>
</reference>
<sequence length="1916" mass="218357">METELLQSSWSPYTELLPVLENIFTNERPNVAFLKRILRAAKPHFLNVFKNPPKNTKSREQIMKVLTDGKPIQKFEMLALPKEMAEEVLILSDMYDLDELMSLELLNTARYQNPKYPELCRGLVAVLLYYNAHRMLVSSLRLLIEGSTGRTWVPRVDPACAQHLGQYVDQLMNDGLFLNILIFLENKDLTKEIELLQKNKAIGGPKHHQLIVSLFTETRSMLAECIFYYSIQFGLSKQQLISLLQYLQKIKPDVESQGIVSKVPLFIVTSFLYAIDLDCMNNTQEISGDTKEQFLSSAHAELTAHDWEWPELKSIATFGLAVAFAKLRSSQHVFKIKNLFKIDESLMSNAMDNKVFRFLNQNVAPSEFLHYVEFMIKKFHQLITEFIVMMPHAVKEIRNKSDEIAHTILIYYQEGLEPPTSEENHFEQLLLAMSTLYAKDPLKLNINLDYWPPSREQLKNIKMSSFLTSQKFQASLYRFICQTGDMLPHMLFVPYLNMLSSLATSETGAENVFNHFHSNATNSNLTWDHFFKTFMRYYTNLRQENIPPTDTVYKRSHQKGITALEIQGLQAVLKLIRNVAENSVKSKITFVERSEWETLSVLLGLVSCPVRISLKADLILTLSILVKPPPSLTALNFWQTLETSQMIVTIPTISNYQSRGIMAELDDLETRNEEYPLTIALLKLLSTLTEQPVPTLLGSNTRTPGFDPYLNFVIHNIFLKCLSRGYKKQSEKWEVSGLCLELTLKFLNQYEPQLTDFVGSSVMLPDNTTINVNPPPGFHIMTYLCTNSDFLRTLLNIMHTGCQMFDLYSSFSGKEAMEKTTLVVLRLLEQALNLQQAFLNASISSGSPLIYTGLHKTLVSINVATNEPDYIIDLSKFITYSHLPEHAYHAIRILMNITSYPIPQSHMVSYFTSNPQLTINIRHGFVQCLEEEESTKFLEESNDASTIKKCKESILKLLLQCLNSTPPNLAHYLLGFNLDNVQKTCFENAGVGGNPRNCLHSIIDLLDDSLKSRKNGSANKNHSKLLELCYQLIYVLVSSNRTSKPVLVYLKSRSDFILRHASTMPFYTESSIRKISSSDLIQMNWLMRIIAVEIKMHVHQNLLMTLTKLILLFIGSVEKKTNNGPGSELMLSQSSNNLFDHSTLTRDNDQDDGKEDGKKLLSLLQIVDLEFETTFEDMPELKYLESKLINQLLSECEIPGKVPLIDVKQLHSILMKELKSIDSSSTVRANLLQEIQEFLAYAVSINDKRLQVSCMIKYFDAWHQLTAVIFSMANLPSMEFQQRFSFVIDLLVSLQSKVIRYPQMSELSTLITNSQLLLLINLKNTIDKHLELCIVNPDLNLGSFVTGQSSIYSSMLQNILKCIQQSGSQKLRASLYSSLIALINLLATNSRTLNHGNLKQKSNVLTSMDQQILDSESIKFIKSLNFDQYLSERILEVICVDLTSGHDICKVLSYTLCELLIDINPKLISYISNHGYLKCIISSILESDSELKDLISAKNRTLKPIYVYENKMSLLNKIATYTTGADALLNHQAIACLSSIKAIDAHPSFETSFKRSLKEFMPDEGDRYMMICTPAMCLCQTIIGTLGNQNMTSILQVVYYLISHRDTVTIALTNSAPLCEQWYLKEIYQLTSLFVNVTNDDISSEINASGDKDISGLFHHYSILMRKTLIRFSVNLSTIRAIRKKCSEESNPNDGETNVNLYLRIILNLLNYVSNLMDGGWATGGQKFKRRILDISVYTDPFSFTSSGDLNPANQLSMGTIVTTMIQTVEHYFMQFNTKTRSETRKSPIQLFGESYNENEIENKDIEGDQSQHILCRQIVEVCLYILWAHTDFYFMHSPVQNVHRPKGLNRSGSPNHDDDDGVTPDELKELRQGLVKVFNEAFLEKLFAINEDKSEDSFVQVMVHRIKKLLQFVSS</sequence>
<feature type="region of interest" description="Disordered" evidence="5">
    <location>
        <begin position="1846"/>
        <end position="1865"/>
    </location>
</feature>
<evidence type="ECO:0000256" key="3">
    <source>
        <dbReference type="ARBA" id="ARBA00022448"/>
    </source>
</evidence>
<keyword evidence="3" id="KW-0813">Transport</keyword>
<comment type="subcellular location">
    <subcellularLocation>
        <location evidence="1">Nucleus</location>
    </subcellularLocation>
</comment>
<evidence type="ECO:0000256" key="5">
    <source>
        <dbReference type="SAM" id="MobiDB-lite"/>
    </source>
</evidence>
<proteinExistence type="inferred from homology"/>
<dbReference type="OrthoDB" id="2019644at2759"/>
<gene>
    <name evidence="6" type="primary">NUP205</name>
    <name evidence="6" type="ORF">g.68349</name>
</gene>
<dbReference type="EMBL" id="GGMS01009060">
    <property type="protein sequence ID" value="MBY78263.1"/>
    <property type="molecule type" value="Transcribed_RNA"/>
</dbReference>
<evidence type="ECO:0000256" key="4">
    <source>
        <dbReference type="ARBA" id="ARBA00023242"/>
    </source>
</evidence>
<evidence type="ECO:0000313" key="6">
    <source>
        <dbReference type="EMBL" id="MBY78263.1"/>
    </source>
</evidence>
<dbReference type="InterPro" id="IPR021827">
    <property type="entry name" value="Nup186/Nup192/Nup205"/>
</dbReference>